<dbReference type="InterPro" id="IPR009100">
    <property type="entry name" value="AcylCoA_DH/oxidase_NM_dom_sf"/>
</dbReference>
<dbReference type="InterPro" id="IPR013786">
    <property type="entry name" value="AcylCoA_DH/ox_N"/>
</dbReference>
<evidence type="ECO:0000256" key="11">
    <source>
        <dbReference type="RuleBase" id="RU362125"/>
    </source>
</evidence>
<dbReference type="InterPro" id="IPR036250">
    <property type="entry name" value="AcylCo_DH-like_C"/>
</dbReference>
<dbReference type="GO" id="GO:0000062">
    <property type="term" value="F:fatty-acyl-CoA binding"/>
    <property type="evidence" value="ECO:0007669"/>
    <property type="project" value="TreeGrafter"/>
</dbReference>
<evidence type="ECO:0000256" key="4">
    <source>
        <dbReference type="ARBA" id="ARBA00022827"/>
    </source>
</evidence>
<evidence type="ECO:0000256" key="9">
    <source>
        <dbReference type="ARBA" id="ARBA00039033"/>
    </source>
</evidence>
<dbReference type="PANTHER" id="PTHR42807">
    <property type="entry name" value="GLUTARYL-COA DEHYDROGENASE, MITOCHONDRIAL"/>
    <property type="match status" value="1"/>
</dbReference>
<dbReference type="FunFam" id="1.10.540.10:FF:000026">
    <property type="entry name" value="Acyl-CoA dehydrogenase medium chain"/>
    <property type="match status" value="1"/>
</dbReference>
<gene>
    <name evidence="15" type="ORF">SAMN05660835_01160</name>
</gene>
<keyword evidence="3 11" id="KW-0285">Flavoprotein</keyword>
<keyword evidence="16" id="KW-1185">Reference proteome</keyword>
<dbReference type="EC" id="1.3.8.6" evidence="9"/>
<dbReference type="InterPro" id="IPR052033">
    <property type="entry name" value="Glutaryl-CoA_DH_mitochondrial"/>
</dbReference>
<evidence type="ECO:0000256" key="5">
    <source>
        <dbReference type="ARBA" id="ARBA00022946"/>
    </source>
</evidence>
<evidence type="ECO:0000256" key="3">
    <source>
        <dbReference type="ARBA" id="ARBA00022630"/>
    </source>
</evidence>
<dbReference type="Pfam" id="PF02770">
    <property type="entry name" value="Acyl-CoA_dh_M"/>
    <property type="match status" value="1"/>
</dbReference>
<feature type="domain" description="Acyl-CoA dehydrogenase/oxidase N-terminal" evidence="14">
    <location>
        <begin position="14"/>
        <end position="127"/>
    </location>
</feature>
<dbReference type="GO" id="GO:0004361">
    <property type="term" value="F:glutaryl-CoA dehydrogenase activity"/>
    <property type="evidence" value="ECO:0007669"/>
    <property type="project" value="UniProtKB-EC"/>
</dbReference>
<organism evidence="15 16">
    <name type="scientific">Desulfurella multipotens</name>
    <dbReference type="NCBI Taxonomy" id="79269"/>
    <lineage>
        <taxon>Bacteria</taxon>
        <taxon>Pseudomonadati</taxon>
        <taxon>Campylobacterota</taxon>
        <taxon>Desulfurellia</taxon>
        <taxon>Desulfurellales</taxon>
        <taxon>Desulfurellaceae</taxon>
        <taxon>Desulfurella</taxon>
    </lineage>
</organism>
<dbReference type="PANTHER" id="PTHR42807:SF1">
    <property type="entry name" value="GLUTARYL-COA DEHYDROGENASE, MITOCHONDRIAL"/>
    <property type="match status" value="1"/>
</dbReference>
<dbReference type="Gene3D" id="1.10.540.10">
    <property type="entry name" value="Acyl-CoA dehydrogenase/oxidase, N-terminal domain"/>
    <property type="match status" value="1"/>
</dbReference>
<dbReference type="EMBL" id="FMYU01000007">
    <property type="protein sequence ID" value="SDC65064.1"/>
    <property type="molecule type" value="Genomic_DNA"/>
</dbReference>
<dbReference type="SUPFAM" id="SSF47203">
    <property type="entry name" value="Acyl-CoA dehydrogenase C-terminal domain-like"/>
    <property type="match status" value="1"/>
</dbReference>
<proteinExistence type="inferred from homology"/>
<dbReference type="GO" id="GO:0046949">
    <property type="term" value="P:fatty-acyl-CoA biosynthetic process"/>
    <property type="evidence" value="ECO:0007669"/>
    <property type="project" value="TreeGrafter"/>
</dbReference>
<feature type="domain" description="Acyl-CoA dehydrogenase/oxidase C-terminal" evidence="12">
    <location>
        <begin position="240"/>
        <end position="382"/>
    </location>
</feature>
<dbReference type="AlphaFoldDB" id="A0A1G6NCB6"/>
<reference evidence="16" key="1">
    <citation type="submission" date="2016-10" db="EMBL/GenBank/DDBJ databases">
        <authorList>
            <person name="Varghese N."/>
            <person name="Submissions S."/>
        </authorList>
    </citation>
    <scope>NUCLEOTIDE SEQUENCE [LARGE SCALE GENOMIC DNA]</scope>
    <source>
        <strain evidence="16">DSM 8415</strain>
    </source>
</reference>
<dbReference type="GO" id="GO:0033539">
    <property type="term" value="P:fatty acid beta-oxidation using acyl-CoA dehydrogenase"/>
    <property type="evidence" value="ECO:0007669"/>
    <property type="project" value="TreeGrafter"/>
</dbReference>
<sequence length="391" mass="43720">MFVDYYKIDDLLADEDKLLRDSLRKFLEDNIKPLIKQAWHKQEKLDFRTIAKQFGELGILGSFIEEKYNCPGATYTTYGIVCQEVERIDSALRSFVAVNTGLVMYPIWRYGSEDQKMKFLPKLASGEKIGCYGLTEPDAGSDPSSMKTTAKKIKDKWVLNGSKMWITEAEIADVAIVWAKDADDGKVKGFIVEKGTPGFYQKDLEELGSMRAGGVGELAFTDCAIPLENRLPNIEGLKGPFSCLNMARYGISWGAIGASMDCFETALTYSLDRKQFGEPIASYQLVQEKLANMITEITKAQLVSLRLSQLLNENKATPAQISLAKRNNVRTARFCAQTAREILGANGISLDYSPIRHMANIESVYTYEGTDDMHTLIIGRDITGIEAFRKK</sequence>
<comment type="cofactor">
    <cofactor evidence="1 11">
        <name>FAD</name>
        <dbReference type="ChEBI" id="CHEBI:57692"/>
    </cofactor>
</comment>
<dbReference type="InterPro" id="IPR006091">
    <property type="entry name" value="Acyl-CoA_Oxase/DH_mid-dom"/>
</dbReference>
<dbReference type="SUPFAM" id="SSF56645">
    <property type="entry name" value="Acyl-CoA dehydrogenase NM domain-like"/>
    <property type="match status" value="1"/>
</dbReference>
<evidence type="ECO:0000259" key="12">
    <source>
        <dbReference type="Pfam" id="PF00441"/>
    </source>
</evidence>
<keyword evidence="6 11" id="KW-0560">Oxidoreductase</keyword>
<dbReference type="InterPro" id="IPR046373">
    <property type="entry name" value="Acyl-CoA_Oxase/DH_mid-dom_sf"/>
</dbReference>
<dbReference type="Proteomes" id="UP000199411">
    <property type="component" value="Unassembled WGS sequence"/>
</dbReference>
<evidence type="ECO:0000259" key="13">
    <source>
        <dbReference type="Pfam" id="PF02770"/>
    </source>
</evidence>
<evidence type="ECO:0000256" key="8">
    <source>
        <dbReference type="ARBA" id="ARBA00037927"/>
    </source>
</evidence>
<dbReference type="Gene3D" id="1.20.140.10">
    <property type="entry name" value="Butyryl-CoA Dehydrogenase, subunit A, domain 3"/>
    <property type="match status" value="1"/>
</dbReference>
<evidence type="ECO:0000256" key="6">
    <source>
        <dbReference type="ARBA" id="ARBA00023002"/>
    </source>
</evidence>
<comment type="similarity">
    <text evidence="2 11">Belongs to the acyl-CoA dehydrogenase family.</text>
</comment>
<accession>A0A1G6NCB6</accession>
<comment type="catalytic activity">
    <reaction evidence="10">
        <text>glutaryl-CoA + oxidized [electron-transfer flavoprotein] + 2 H(+) = (2E)-butenoyl-CoA + reduced [electron-transfer flavoprotein] + CO2</text>
        <dbReference type="Rhea" id="RHEA:13389"/>
        <dbReference type="Rhea" id="RHEA-COMP:10685"/>
        <dbReference type="Rhea" id="RHEA-COMP:10686"/>
        <dbReference type="ChEBI" id="CHEBI:15378"/>
        <dbReference type="ChEBI" id="CHEBI:16526"/>
        <dbReference type="ChEBI" id="CHEBI:57332"/>
        <dbReference type="ChEBI" id="CHEBI:57378"/>
        <dbReference type="ChEBI" id="CHEBI:57692"/>
        <dbReference type="ChEBI" id="CHEBI:58307"/>
        <dbReference type="EC" id="1.3.8.6"/>
    </reaction>
</comment>
<dbReference type="PROSITE" id="PS00072">
    <property type="entry name" value="ACYL_COA_DH_1"/>
    <property type="match status" value="1"/>
</dbReference>
<evidence type="ECO:0000313" key="16">
    <source>
        <dbReference type="Proteomes" id="UP000199411"/>
    </source>
</evidence>
<dbReference type="Pfam" id="PF00441">
    <property type="entry name" value="Acyl-CoA_dh_1"/>
    <property type="match status" value="1"/>
</dbReference>
<dbReference type="GO" id="GO:0050660">
    <property type="term" value="F:flavin adenine dinucleotide binding"/>
    <property type="evidence" value="ECO:0007669"/>
    <property type="project" value="InterPro"/>
</dbReference>
<evidence type="ECO:0000256" key="10">
    <source>
        <dbReference type="ARBA" id="ARBA00049493"/>
    </source>
</evidence>
<evidence type="ECO:0000313" key="15">
    <source>
        <dbReference type="EMBL" id="SDC65064.1"/>
    </source>
</evidence>
<evidence type="ECO:0000259" key="14">
    <source>
        <dbReference type="Pfam" id="PF02771"/>
    </source>
</evidence>
<evidence type="ECO:0000256" key="7">
    <source>
        <dbReference type="ARBA" id="ARBA00037899"/>
    </source>
</evidence>
<dbReference type="Pfam" id="PF02771">
    <property type="entry name" value="Acyl-CoA_dh_N"/>
    <property type="match status" value="1"/>
</dbReference>
<keyword evidence="4 11" id="KW-0274">FAD</keyword>
<name>A0A1G6NCB6_9BACT</name>
<dbReference type="RefSeq" id="WP_173801017.1">
    <property type="nucleotide sequence ID" value="NZ_FMYU01000007.1"/>
</dbReference>
<dbReference type="InterPro" id="IPR037069">
    <property type="entry name" value="AcylCoA_DH/ox_N_sf"/>
</dbReference>
<keyword evidence="5" id="KW-0809">Transit peptide</keyword>
<comment type="pathway">
    <text evidence="8">Amino-acid metabolism; tryptophan metabolism.</text>
</comment>
<protein>
    <recommendedName>
        <fullName evidence="9">glutaryl-CoA dehydrogenase (ETF)</fullName>
        <ecNumber evidence="9">1.3.8.6</ecNumber>
    </recommendedName>
</protein>
<evidence type="ECO:0000256" key="2">
    <source>
        <dbReference type="ARBA" id="ARBA00009347"/>
    </source>
</evidence>
<evidence type="ECO:0000256" key="1">
    <source>
        <dbReference type="ARBA" id="ARBA00001974"/>
    </source>
</evidence>
<dbReference type="Gene3D" id="2.40.110.10">
    <property type="entry name" value="Butyryl-CoA Dehydrogenase, subunit A, domain 2"/>
    <property type="match status" value="1"/>
</dbReference>
<feature type="domain" description="Acyl-CoA oxidase/dehydrogenase middle" evidence="13">
    <location>
        <begin position="131"/>
        <end position="223"/>
    </location>
</feature>
<comment type="pathway">
    <text evidence="7">Amino-acid metabolism; lysine degradation.</text>
</comment>
<dbReference type="InterPro" id="IPR006089">
    <property type="entry name" value="Acyl-CoA_DH_CS"/>
</dbReference>
<dbReference type="InterPro" id="IPR009075">
    <property type="entry name" value="AcylCo_DH/oxidase_C"/>
</dbReference>